<dbReference type="Gene3D" id="3.40.50.300">
    <property type="entry name" value="P-loop containing nucleotide triphosphate hydrolases"/>
    <property type="match status" value="1"/>
</dbReference>
<dbReference type="AlphaFoldDB" id="A0A3L7AI50"/>
<dbReference type="EMBL" id="RCTF01000006">
    <property type="protein sequence ID" value="RLP79092.1"/>
    <property type="molecule type" value="Genomic_DNA"/>
</dbReference>
<dbReference type="InterPro" id="IPR005331">
    <property type="entry name" value="Sulfotransferase"/>
</dbReference>
<proteinExistence type="predicted"/>
<gene>
    <name evidence="1" type="ORF">D9R14_09665</name>
</gene>
<dbReference type="SUPFAM" id="SSF52540">
    <property type="entry name" value="P-loop containing nucleoside triphosphate hydrolases"/>
    <property type="match status" value="1"/>
</dbReference>
<dbReference type="OrthoDB" id="7251180at2"/>
<name>A0A3L7AI50_9HYPH</name>
<dbReference type="RefSeq" id="WP_121623107.1">
    <property type="nucleotide sequence ID" value="NZ_JACIIW010000002.1"/>
</dbReference>
<evidence type="ECO:0008006" key="3">
    <source>
        <dbReference type="Google" id="ProtNLM"/>
    </source>
</evidence>
<sequence length="229" mass="25547">MTQLEMISVHVPKCAGTSFFRAIEAAYGAGSIRRDYDDRPLDPAAPMNLDPDGWLARSAEAAPGALRGFRVVHGHFHMHKYRGVKARLRVTFLRDPVERLVSHYAFWRNRPGAGHALHEYVLAQNLTLDAFARLPFLRTCFSQVFFRGVDLGELDFIGFHDRAGADMERLSALAGVCLVLPVANPNPDPGYRQMVEALHADTARLGRLRDLLADDIAFYEKARALHAPA</sequence>
<dbReference type="Proteomes" id="UP000269692">
    <property type="component" value="Unassembled WGS sequence"/>
</dbReference>
<accession>A0A3L7AI50</accession>
<organism evidence="1 2">
    <name type="scientific">Xanthobacter tagetidis</name>
    <dbReference type="NCBI Taxonomy" id="60216"/>
    <lineage>
        <taxon>Bacteria</taxon>
        <taxon>Pseudomonadati</taxon>
        <taxon>Pseudomonadota</taxon>
        <taxon>Alphaproteobacteria</taxon>
        <taxon>Hyphomicrobiales</taxon>
        <taxon>Xanthobacteraceae</taxon>
        <taxon>Xanthobacter</taxon>
    </lineage>
</organism>
<dbReference type="Pfam" id="PF03567">
    <property type="entry name" value="Sulfotransfer_2"/>
    <property type="match status" value="1"/>
</dbReference>
<comment type="caution">
    <text evidence="1">The sequence shown here is derived from an EMBL/GenBank/DDBJ whole genome shotgun (WGS) entry which is preliminary data.</text>
</comment>
<keyword evidence="2" id="KW-1185">Reference proteome</keyword>
<protein>
    <recommendedName>
        <fullName evidence="3">Sulfotransferase family protein</fullName>
    </recommendedName>
</protein>
<dbReference type="GO" id="GO:0008146">
    <property type="term" value="F:sulfotransferase activity"/>
    <property type="evidence" value="ECO:0007669"/>
    <property type="project" value="InterPro"/>
</dbReference>
<dbReference type="GO" id="GO:0016020">
    <property type="term" value="C:membrane"/>
    <property type="evidence" value="ECO:0007669"/>
    <property type="project" value="InterPro"/>
</dbReference>
<evidence type="ECO:0000313" key="2">
    <source>
        <dbReference type="Proteomes" id="UP000269692"/>
    </source>
</evidence>
<reference evidence="1 2" key="1">
    <citation type="submission" date="2018-10" db="EMBL/GenBank/DDBJ databases">
        <title>Xanthobacter tagetidis genome sequencing and assembly.</title>
        <authorList>
            <person name="Maclea K.S."/>
            <person name="Goen A.E."/>
            <person name="Fatima S.A."/>
        </authorList>
    </citation>
    <scope>NUCLEOTIDE SEQUENCE [LARGE SCALE GENOMIC DNA]</scope>
    <source>
        <strain evidence="1 2">ATCC 700314</strain>
    </source>
</reference>
<evidence type="ECO:0000313" key="1">
    <source>
        <dbReference type="EMBL" id="RLP79092.1"/>
    </source>
</evidence>
<dbReference type="InterPro" id="IPR027417">
    <property type="entry name" value="P-loop_NTPase"/>
</dbReference>